<dbReference type="SUPFAM" id="SSF53155">
    <property type="entry name" value="Methylated DNA-protein cysteine methyltransferase domain"/>
    <property type="match status" value="1"/>
</dbReference>
<dbReference type="PROSITE" id="PS00374">
    <property type="entry name" value="MGMT"/>
    <property type="match status" value="1"/>
</dbReference>
<dbReference type="InterPro" id="IPR036217">
    <property type="entry name" value="MethylDNA_cys_MeTrfase_DNAb"/>
</dbReference>
<dbReference type="Pfam" id="PF01035">
    <property type="entry name" value="DNA_binding_1"/>
    <property type="match status" value="1"/>
</dbReference>
<dbReference type="EMBL" id="JANUXY010000008">
    <property type="protein sequence ID" value="MCS4486944.1"/>
    <property type="molecule type" value="Genomic_DNA"/>
</dbReference>
<keyword evidence="2" id="KW-0489">Methyltransferase</keyword>
<evidence type="ECO:0000313" key="10">
    <source>
        <dbReference type="Proteomes" id="UP001205609"/>
    </source>
</evidence>
<evidence type="ECO:0000256" key="1">
    <source>
        <dbReference type="ARBA" id="ARBA00001286"/>
    </source>
</evidence>
<evidence type="ECO:0000256" key="3">
    <source>
        <dbReference type="ARBA" id="ARBA00022679"/>
    </source>
</evidence>
<dbReference type="NCBIfam" id="TIGR00589">
    <property type="entry name" value="ogt"/>
    <property type="match status" value="1"/>
</dbReference>
<dbReference type="Gene3D" id="1.10.10.10">
    <property type="entry name" value="Winged helix-like DNA-binding domain superfamily/Winged helix DNA-binding domain"/>
    <property type="match status" value="1"/>
</dbReference>
<keyword evidence="10" id="KW-1185">Reference proteome</keyword>
<name>A0ABT2F3E5_9STAP</name>
<accession>A0ABT2F3E5</accession>
<comment type="caution">
    <text evidence="9">The sequence shown here is derived from an EMBL/GenBank/DDBJ whole genome shotgun (WGS) entry which is preliminary data.</text>
</comment>
<reference evidence="9 10" key="1">
    <citation type="journal article" date="2023" name="Int. J. Syst. Evol. Microbiol.">
        <title>Streptococcus sciuri sp. nov., Staphylococcus marylandisciuri sp. nov. and Staphylococcus americanisciuri sp. nov., isolated from faeces of eastern grey squirrel (Sciurus carolinensis).</title>
        <authorList>
            <person name="Volokhov D.V."/>
            <person name="Zagorodnyaya T.A."/>
            <person name="Furtak V.A."/>
            <person name="Nattanmai G."/>
            <person name="Randall L."/>
            <person name="Jose S."/>
            <person name="Gao Y."/>
            <person name="Eisenberg T."/>
            <person name="Delmonte P."/>
            <person name="Blom J."/>
            <person name="Mitchell K.K."/>
        </authorList>
    </citation>
    <scope>NUCLEOTIDE SEQUENCE [LARGE SCALE GENOMIC DNA]</scope>
    <source>
        <strain evidence="9 10">GRT3</strain>
    </source>
</reference>
<dbReference type="InterPro" id="IPR008332">
    <property type="entry name" value="MethylG_MeTrfase_N"/>
</dbReference>
<evidence type="ECO:0000313" key="9">
    <source>
        <dbReference type="EMBL" id="MCS4486944.1"/>
    </source>
</evidence>
<dbReference type="RefSeq" id="WP_259200553.1">
    <property type="nucleotide sequence ID" value="NZ_JANUXY010000008.1"/>
</dbReference>
<evidence type="ECO:0000256" key="6">
    <source>
        <dbReference type="ARBA" id="ARBA00049348"/>
    </source>
</evidence>
<protein>
    <submittedName>
        <fullName evidence="9">Methylated-DNA--[protein]-cysteine S-methyltransferase</fullName>
    </submittedName>
</protein>
<dbReference type="InterPro" id="IPR001497">
    <property type="entry name" value="MethylDNA_cys_MeTrfase_AS"/>
</dbReference>
<comment type="catalytic activity">
    <reaction evidence="1">
        <text>a 4-O-methyl-thymidine in DNA + L-cysteinyl-[protein] = a thymidine in DNA + S-methyl-L-cysteinyl-[protein]</text>
        <dbReference type="Rhea" id="RHEA:53428"/>
        <dbReference type="Rhea" id="RHEA-COMP:10131"/>
        <dbReference type="Rhea" id="RHEA-COMP:10132"/>
        <dbReference type="Rhea" id="RHEA-COMP:13555"/>
        <dbReference type="Rhea" id="RHEA-COMP:13556"/>
        <dbReference type="ChEBI" id="CHEBI:29950"/>
        <dbReference type="ChEBI" id="CHEBI:82612"/>
        <dbReference type="ChEBI" id="CHEBI:137386"/>
        <dbReference type="ChEBI" id="CHEBI:137387"/>
        <dbReference type="EC" id="2.1.1.63"/>
    </reaction>
</comment>
<organism evidence="9 10">
    <name type="scientific">Staphylococcus americanisciuri</name>
    <dbReference type="NCBI Taxonomy" id="2973940"/>
    <lineage>
        <taxon>Bacteria</taxon>
        <taxon>Bacillati</taxon>
        <taxon>Bacillota</taxon>
        <taxon>Bacilli</taxon>
        <taxon>Bacillales</taxon>
        <taxon>Staphylococcaceae</taxon>
        <taxon>Staphylococcus</taxon>
    </lineage>
</organism>
<dbReference type="Proteomes" id="UP001205609">
    <property type="component" value="Unassembled WGS sequence"/>
</dbReference>
<dbReference type="SUPFAM" id="SSF46767">
    <property type="entry name" value="Methylated DNA-protein cysteine methyltransferase, C-terminal domain"/>
    <property type="match status" value="1"/>
</dbReference>
<evidence type="ECO:0000256" key="5">
    <source>
        <dbReference type="ARBA" id="ARBA00023204"/>
    </source>
</evidence>
<sequence>MHFYYQHIQTPLGRMTAVVNEHALLSLSFTDSKDYHTAWEKLQRQGTLIQTSTHPVIHQIANELEAYFHGASKQFKTPIAYVVGTPFQQEVWHALQQLSYGEQVTYSTIAKAIGKPKSVRAVSTAIGLNPLSIIVPCHRVLRKDGRLGGFNSGIHRKKYLLTLEGSHWHE</sequence>
<gene>
    <name evidence="9" type="ORF">NXS11_08545</name>
</gene>
<dbReference type="Pfam" id="PF02870">
    <property type="entry name" value="Methyltransf_1N"/>
    <property type="match status" value="1"/>
</dbReference>
<dbReference type="PANTHER" id="PTHR10815:SF13">
    <property type="entry name" value="METHYLATED-DNA--PROTEIN-CYSTEINE METHYLTRANSFERASE"/>
    <property type="match status" value="1"/>
</dbReference>
<keyword evidence="4" id="KW-0227">DNA damage</keyword>
<dbReference type="CDD" id="cd06445">
    <property type="entry name" value="ATase"/>
    <property type="match status" value="1"/>
</dbReference>
<evidence type="ECO:0000256" key="2">
    <source>
        <dbReference type="ARBA" id="ARBA00022603"/>
    </source>
</evidence>
<dbReference type="InterPro" id="IPR036388">
    <property type="entry name" value="WH-like_DNA-bd_sf"/>
</dbReference>
<proteinExistence type="predicted"/>
<feature type="domain" description="Methylguanine DNA methyltransferase ribonuclease-like" evidence="8">
    <location>
        <begin position="4"/>
        <end position="80"/>
    </location>
</feature>
<evidence type="ECO:0000256" key="4">
    <source>
        <dbReference type="ARBA" id="ARBA00022763"/>
    </source>
</evidence>
<dbReference type="PANTHER" id="PTHR10815">
    <property type="entry name" value="METHYLATED-DNA--PROTEIN-CYSTEINE METHYLTRANSFERASE"/>
    <property type="match status" value="1"/>
</dbReference>
<dbReference type="InterPro" id="IPR036631">
    <property type="entry name" value="MGMT_N_sf"/>
</dbReference>
<dbReference type="InterPro" id="IPR014048">
    <property type="entry name" value="MethylDNA_cys_MeTrfase_DNA-bd"/>
</dbReference>
<dbReference type="Gene3D" id="3.30.160.70">
    <property type="entry name" value="Methylated DNA-protein cysteine methyltransferase domain"/>
    <property type="match status" value="1"/>
</dbReference>
<comment type="catalytic activity">
    <reaction evidence="6">
        <text>a 6-O-methyl-2'-deoxyguanosine in DNA + L-cysteinyl-[protein] = S-methyl-L-cysteinyl-[protein] + a 2'-deoxyguanosine in DNA</text>
        <dbReference type="Rhea" id="RHEA:24000"/>
        <dbReference type="Rhea" id="RHEA-COMP:10131"/>
        <dbReference type="Rhea" id="RHEA-COMP:10132"/>
        <dbReference type="Rhea" id="RHEA-COMP:11367"/>
        <dbReference type="Rhea" id="RHEA-COMP:11368"/>
        <dbReference type="ChEBI" id="CHEBI:29950"/>
        <dbReference type="ChEBI" id="CHEBI:82612"/>
        <dbReference type="ChEBI" id="CHEBI:85445"/>
        <dbReference type="ChEBI" id="CHEBI:85448"/>
        <dbReference type="EC" id="2.1.1.63"/>
    </reaction>
</comment>
<evidence type="ECO:0000259" key="7">
    <source>
        <dbReference type="Pfam" id="PF01035"/>
    </source>
</evidence>
<keyword evidence="5" id="KW-0234">DNA repair</keyword>
<feature type="domain" description="Methylated-DNA-[protein]-cysteine S-methyltransferase DNA binding" evidence="7">
    <location>
        <begin position="86"/>
        <end position="165"/>
    </location>
</feature>
<keyword evidence="3" id="KW-0808">Transferase</keyword>
<evidence type="ECO:0000259" key="8">
    <source>
        <dbReference type="Pfam" id="PF02870"/>
    </source>
</evidence>